<evidence type="ECO:0000313" key="1">
    <source>
        <dbReference type="EMBL" id="QKU35614.1"/>
    </source>
</evidence>
<dbReference type="EMBL" id="KY523104">
    <property type="protein sequence ID" value="QKU35614.1"/>
    <property type="molecule type" value="Genomic_DNA"/>
</dbReference>
<dbReference type="GeneID" id="80519050"/>
<organism evidence="1">
    <name type="scientific">Tupanvirus soda lake</name>
    <dbReference type="NCBI Taxonomy" id="2126985"/>
    <lineage>
        <taxon>Viruses</taxon>
        <taxon>Varidnaviria</taxon>
        <taxon>Bamfordvirae</taxon>
        <taxon>Nucleocytoviricota</taxon>
        <taxon>Megaviricetes</taxon>
        <taxon>Imitervirales</taxon>
        <taxon>Mimiviridae</taxon>
        <taxon>Megamimivirinae</taxon>
        <taxon>Tupanvirus</taxon>
        <taxon>Tupanvirus salinum</taxon>
    </lineage>
</organism>
<dbReference type="KEGG" id="vg:80519050"/>
<reference evidence="1" key="1">
    <citation type="submission" date="2017-01" db="EMBL/GenBank/DDBJ databases">
        <authorList>
            <person name="Assis F.L."/>
            <person name="Abrahao J.S."/>
            <person name="Silva L."/>
            <person name="Khalil J.B."/>
            <person name="Rodrigues R."/>
            <person name="Silva L.S."/>
            <person name="Arantes T."/>
            <person name="Boratto P."/>
            <person name="Andrade M."/>
            <person name="Kroon E.G."/>
            <person name="Ribeiro B."/>
            <person name="Bergier I."/>
            <person name="Seligmann H."/>
            <person name="Ghigo E."/>
            <person name="Colson P."/>
            <person name="Levasseur A."/>
            <person name="Raoult D."/>
            <person name="Scola B.L."/>
        </authorList>
    </citation>
    <scope>NUCLEOTIDE SEQUENCE</scope>
    <source>
        <strain evidence="1">Soda lake</strain>
    </source>
</reference>
<sequence>MNKKSIHYTLKKKVSEIISTIDLNYILAEARKEKYIVSLLNGNLENRIRWENDICNLSYNYEIATGIIYQYISVHKDKIIKINISSKNEIYPLNRNIIIYVPYEIDISQVKREYNSVVDYY</sequence>
<reference evidence="1" key="2">
    <citation type="journal article" date="2018" name="Nat. Commun.">
        <title>Tailed giant Tupanvirus possesses the most complete translational apparatus of the known virosphere.</title>
        <authorList>
            <person name="Abrahao J."/>
            <person name="Silva L."/>
            <person name="Silva L.S."/>
            <person name="Khalil J.Y.B."/>
            <person name="Rodrigues R."/>
            <person name="Arantes T."/>
            <person name="Assis F."/>
            <person name="Boratto P."/>
            <person name="Andrade M."/>
            <person name="Kroon E.G."/>
            <person name="Ribeiro B."/>
            <person name="Bergier I."/>
            <person name="Seligmann H."/>
            <person name="Ghigo E."/>
            <person name="Colson P."/>
            <person name="Levasseur A."/>
            <person name="Kroemer G."/>
            <person name="Raoult D."/>
            <person name="La Scola B."/>
        </authorList>
    </citation>
    <scope>NUCLEOTIDE SEQUENCE [LARGE SCALE GENOMIC DNA]</scope>
    <source>
        <strain evidence="1">Soda lake</strain>
    </source>
</reference>
<accession>A0A6N1NMF0</accession>
<dbReference type="RefSeq" id="YP_010782286.1">
    <property type="nucleotide sequence ID" value="NC_075039.1"/>
</dbReference>
<name>A0A6N1NMF0_9VIRU</name>
<protein>
    <submittedName>
        <fullName evidence="1">Uncharacterized protein</fullName>
    </submittedName>
</protein>
<proteinExistence type="predicted"/>